<gene>
    <name evidence="2" type="ORF">OCBIM_22027564mg</name>
</gene>
<reference evidence="2" key="1">
    <citation type="submission" date="2015-07" db="EMBL/GenBank/DDBJ databases">
        <title>MeaNS - Measles Nucleotide Surveillance Program.</title>
        <authorList>
            <person name="Tran T."/>
            <person name="Druce J."/>
        </authorList>
    </citation>
    <scope>NUCLEOTIDE SEQUENCE</scope>
    <source>
        <strain evidence="2">UCB-OBI-ISO-001</strain>
        <tissue evidence="2">Gonad</tissue>
    </source>
</reference>
<keyword evidence="1" id="KW-1133">Transmembrane helix</keyword>
<organism evidence="2">
    <name type="scientific">Octopus bimaculoides</name>
    <name type="common">California two-spotted octopus</name>
    <dbReference type="NCBI Taxonomy" id="37653"/>
    <lineage>
        <taxon>Eukaryota</taxon>
        <taxon>Metazoa</taxon>
        <taxon>Spiralia</taxon>
        <taxon>Lophotrochozoa</taxon>
        <taxon>Mollusca</taxon>
        <taxon>Cephalopoda</taxon>
        <taxon>Coleoidea</taxon>
        <taxon>Octopodiformes</taxon>
        <taxon>Octopoda</taxon>
        <taxon>Incirrata</taxon>
        <taxon>Octopodidae</taxon>
        <taxon>Octopus</taxon>
    </lineage>
</organism>
<proteinExistence type="predicted"/>
<dbReference type="EMBL" id="KQ420308">
    <property type="protein sequence ID" value="KOF80669.1"/>
    <property type="molecule type" value="Genomic_DNA"/>
</dbReference>
<evidence type="ECO:0000256" key="1">
    <source>
        <dbReference type="SAM" id="Phobius"/>
    </source>
</evidence>
<dbReference type="AlphaFoldDB" id="A0A0L8GV29"/>
<keyword evidence="1" id="KW-0812">Transmembrane</keyword>
<protein>
    <submittedName>
        <fullName evidence="2">Uncharacterized protein</fullName>
    </submittedName>
</protein>
<sequence length="52" mass="6075">MCVVSHSAKAYCLIKYIQERRYITVISMVNLSLKHLISLLVLKKLKYLYSPC</sequence>
<accession>A0A0L8GV29</accession>
<keyword evidence="1" id="KW-0472">Membrane</keyword>
<feature type="transmembrane region" description="Helical" evidence="1">
    <location>
        <begin position="22"/>
        <end position="42"/>
    </location>
</feature>
<evidence type="ECO:0000313" key="2">
    <source>
        <dbReference type="EMBL" id="KOF80669.1"/>
    </source>
</evidence>
<name>A0A0L8GV29_OCTBM</name>